<keyword evidence="1" id="KW-0812">Transmembrane</keyword>
<feature type="transmembrane region" description="Helical" evidence="1">
    <location>
        <begin position="239"/>
        <end position="260"/>
    </location>
</feature>
<sequence>MLYSCTVQDILNVHRFVVAAIRCLWKILLIFLEWYGRWHDFQTRQRLKYPRLYENGFFVSTVTATAIALANRFTIFDDIINDIAGLFVICLAVGELCLSYHHKYRLLSGNIRVIQFIAIGILVTNASYRVHCALNHPDTVDLDTDPQDLIKSNPVDLEVEAIQLRFILTLIIAMAPMLCLIDFRTVLRLDNYSCGIYSSIFSEEKLSSLLGYGQAFKKTTVIVLLSYLLRLLIGKEDISAVYLSTLIYFVASTVLLYGMLTEKRGLWYTALFGERLINDIYFFGKQQSEFLLFPFVKDYSIAIVAFNTFLVYETLLKLACVRAFIHHICCIRRLKDMGLLQLVRREYRIRYVYVPSYEDRERHVVIKYIVDGLREMVLDKELLV</sequence>
<accession>A0AA39IGN7</accession>
<comment type="caution">
    <text evidence="2">The sequence shown here is derived from an EMBL/GenBank/DDBJ whole genome shotgun (WGS) entry which is preliminary data.</text>
</comment>
<reference evidence="2" key="1">
    <citation type="submission" date="2023-06" db="EMBL/GenBank/DDBJ databases">
        <title>Genomic analysis of the entomopathogenic nematode Steinernema hermaphroditum.</title>
        <authorList>
            <person name="Schwarz E.M."/>
            <person name="Heppert J.K."/>
            <person name="Baniya A."/>
            <person name="Schwartz H.T."/>
            <person name="Tan C.-H."/>
            <person name="Antoshechkin I."/>
            <person name="Sternberg P.W."/>
            <person name="Goodrich-Blair H."/>
            <person name="Dillman A.R."/>
        </authorList>
    </citation>
    <scope>NUCLEOTIDE SEQUENCE</scope>
    <source>
        <strain evidence="2">PS9179</strain>
        <tissue evidence="2">Whole animal</tissue>
    </source>
</reference>
<keyword evidence="3" id="KW-1185">Reference proteome</keyword>
<feature type="transmembrane region" description="Helical" evidence="1">
    <location>
        <begin position="56"/>
        <end position="73"/>
    </location>
</feature>
<proteinExistence type="predicted"/>
<keyword evidence="1" id="KW-1133">Transmembrane helix</keyword>
<protein>
    <submittedName>
        <fullName evidence="2">Uncharacterized protein</fullName>
    </submittedName>
</protein>
<feature type="transmembrane region" description="Helical" evidence="1">
    <location>
        <begin position="79"/>
        <end position="98"/>
    </location>
</feature>
<dbReference type="AlphaFoldDB" id="A0AA39IGN7"/>
<feature type="transmembrane region" description="Helical" evidence="1">
    <location>
        <begin position="16"/>
        <end position="35"/>
    </location>
</feature>
<evidence type="ECO:0000256" key="1">
    <source>
        <dbReference type="SAM" id="Phobius"/>
    </source>
</evidence>
<dbReference type="EMBL" id="JAUCMV010000001">
    <property type="protein sequence ID" value="KAK0422909.1"/>
    <property type="molecule type" value="Genomic_DNA"/>
</dbReference>
<name>A0AA39IGN7_9BILA</name>
<feature type="transmembrane region" description="Helical" evidence="1">
    <location>
        <begin position="162"/>
        <end position="181"/>
    </location>
</feature>
<organism evidence="2 3">
    <name type="scientific">Steinernema hermaphroditum</name>
    <dbReference type="NCBI Taxonomy" id="289476"/>
    <lineage>
        <taxon>Eukaryota</taxon>
        <taxon>Metazoa</taxon>
        <taxon>Ecdysozoa</taxon>
        <taxon>Nematoda</taxon>
        <taxon>Chromadorea</taxon>
        <taxon>Rhabditida</taxon>
        <taxon>Tylenchina</taxon>
        <taxon>Panagrolaimomorpha</taxon>
        <taxon>Strongyloidoidea</taxon>
        <taxon>Steinernematidae</taxon>
        <taxon>Steinernema</taxon>
    </lineage>
</organism>
<evidence type="ECO:0000313" key="3">
    <source>
        <dbReference type="Proteomes" id="UP001175271"/>
    </source>
</evidence>
<feature type="transmembrane region" description="Helical" evidence="1">
    <location>
        <begin position="110"/>
        <end position="128"/>
    </location>
</feature>
<dbReference type="Proteomes" id="UP001175271">
    <property type="component" value="Unassembled WGS sequence"/>
</dbReference>
<gene>
    <name evidence="2" type="ORF">QR680_007860</name>
</gene>
<keyword evidence="1" id="KW-0472">Membrane</keyword>
<evidence type="ECO:0000313" key="2">
    <source>
        <dbReference type="EMBL" id="KAK0422909.1"/>
    </source>
</evidence>